<reference evidence="2" key="1">
    <citation type="submission" date="2018-05" db="EMBL/GenBank/DDBJ databases">
        <authorList>
            <person name="Lanie J.A."/>
            <person name="Ng W.-L."/>
            <person name="Kazmierczak K.M."/>
            <person name="Andrzejewski T.M."/>
            <person name="Davidsen T.M."/>
            <person name="Wayne K.J."/>
            <person name="Tettelin H."/>
            <person name="Glass J.I."/>
            <person name="Rusch D."/>
            <person name="Podicherti R."/>
            <person name="Tsui H.-C.T."/>
            <person name="Winkler M.E."/>
        </authorList>
    </citation>
    <scope>NUCLEOTIDE SEQUENCE</scope>
</reference>
<sequence length="32" mass="3747">MRWALITPYVWLLLFLLAPFAIILKISFADPL</sequence>
<organism evidence="2">
    <name type="scientific">marine metagenome</name>
    <dbReference type="NCBI Taxonomy" id="408172"/>
    <lineage>
        <taxon>unclassified sequences</taxon>
        <taxon>metagenomes</taxon>
        <taxon>ecological metagenomes</taxon>
    </lineage>
</organism>
<accession>A0A382LMZ2</accession>
<feature type="non-terminal residue" evidence="2">
    <location>
        <position position="32"/>
    </location>
</feature>
<dbReference type="AlphaFoldDB" id="A0A382LMZ2"/>
<dbReference type="EMBL" id="UINC01088078">
    <property type="protein sequence ID" value="SVC38000.1"/>
    <property type="molecule type" value="Genomic_DNA"/>
</dbReference>
<feature type="transmembrane region" description="Helical" evidence="1">
    <location>
        <begin position="6"/>
        <end position="28"/>
    </location>
</feature>
<evidence type="ECO:0000313" key="2">
    <source>
        <dbReference type="EMBL" id="SVC38000.1"/>
    </source>
</evidence>
<keyword evidence="1" id="KW-1133">Transmembrane helix</keyword>
<protein>
    <submittedName>
        <fullName evidence="2">Uncharacterized protein</fullName>
    </submittedName>
</protein>
<evidence type="ECO:0000256" key="1">
    <source>
        <dbReference type="SAM" id="Phobius"/>
    </source>
</evidence>
<keyword evidence="1" id="KW-0812">Transmembrane</keyword>
<name>A0A382LMZ2_9ZZZZ</name>
<proteinExistence type="predicted"/>
<keyword evidence="1" id="KW-0472">Membrane</keyword>
<gene>
    <name evidence="2" type="ORF">METZ01_LOCUS290854</name>
</gene>